<dbReference type="InterPro" id="IPR036397">
    <property type="entry name" value="RNaseH_sf"/>
</dbReference>
<dbReference type="Gene3D" id="3.30.420.10">
    <property type="entry name" value="Ribonuclease H-like superfamily/Ribonuclease H"/>
    <property type="match status" value="1"/>
</dbReference>
<name>A0A7J8XH44_GOSAI</name>
<keyword evidence="3" id="KW-1185">Reference proteome</keyword>
<proteinExistence type="predicted"/>
<evidence type="ECO:0000259" key="1">
    <source>
        <dbReference type="Pfam" id="PF13456"/>
    </source>
</evidence>
<sequence>WGIDHNSSCPNCGCEIEDTLHALKDCSAAKKAWLQSFLVLSLRANCMAYLEKTITCSFFNASLGRLLKLLRFTLVRPNSSILVIEATVTSGDRRAFVSGVLHDQYGNWILGKGFKRATIQTDNLEIARALQQNVMTDSDIIVLRSVRRIMKTEGQWCIRYVPRDFNKVVDCLAKLSLAWNSSL</sequence>
<evidence type="ECO:0000313" key="3">
    <source>
        <dbReference type="Proteomes" id="UP000593577"/>
    </source>
</evidence>
<dbReference type="Pfam" id="PF13456">
    <property type="entry name" value="RVT_3"/>
    <property type="match status" value="1"/>
</dbReference>
<accession>A0A7J8XH44</accession>
<feature type="domain" description="RNase H type-1" evidence="1">
    <location>
        <begin position="109"/>
        <end position="175"/>
    </location>
</feature>
<dbReference type="GO" id="GO:0003676">
    <property type="term" value="F:nucleic acid binding"/>
    <property type="evidence" value="ECO:0007669"/>
    <property type="project" value="InterPro"/>
</dbReference>
<dbReference type="InterPro" id="IPR002156">
    <property type="entry name" value="RNaseH_domain"/>
</dbReference>
<dbReference type="GO" id="GO:0004523">
    <property type="term" value="F:RNA-DNA hybrid ribonuclease activity"/>
    <property type="evidence" value="ECO:0007669"/>
    <property type="project" value="InterPro"/>
</dbReference>
<dbReference type="EMBL" id="JABFAA010000007">
    <property type="protein sequence ID" value="MBA0686089.1"/>
    <property type="molecule type" value="Genomic_DNA"/>
</dbReference>
<dbReference type="Proteomes" id="UP000593577">
    <property type="component" value="Unassembled WGS sequence"/>
</dbReference>
<dbReference type="AlphaFoldDB" id="A0A7J8XH44"/>
<reference evidence="2 3" key="1">
    <citation type="journal article" date="2019" name="Genome Biol. Evol.">
        <title>Insights into the evolution of the New World diploid cottons (Gossypium, subgenus Houzingenia) based on genome sequencing.</title>
        <authorList>
            <person name="Grover C.E."/>
            <person name="Arick M.A. 2nd"/>
            <person name="Thrash A."/>
            <person name="Conover J.L."/>
            <person name="Sanders W.S."/>
            <person name="Peterson D.G."/>
            <person name="Frelichowski J.E."/>
            <person name="Scheffler J.A."/>
            <person name="Scheffler B.E."/>
            <person name="Wendel J.F."/>
        </authorList>
    </citation>
    <scope>NUCLEOTIDE SEQUENCE [LARGE SCALE GENOMIC DNA]</scope>
    <source>
        <strain evidence="2">185</strain>
        <tissue evidence="2">Leaf</tissue>
    </source>
</reference>
<protein>
    <recommendedName>
        <fullName evidence="1">RNase H type-1 domain-containing protein</fullName>
    </recommendedName>
</protein>
<feature type="non-terminal residue" evidence="2">
    <location>
        <position position="183"/>
    </location>
</feature>
<organism evidence="2 3">
    <name type="scientific">Gossypium aridum</name>
    <name type="common">American cotton</name>
    <name type="synonym">Erioxylum aridum</name>
    <dbReference type="NCBI Taxonomy" id="34290"/>
    <lineage>
        <taxon>Eukaryota</taxon>
        <taxon>Viridiplantae</taxon>
        <taxon>Streptophyta</taxon>
        <taxon>Embryophyta</taxon>
        <taxon>Tracheophyta</taxon>
        <taxon>Spermatophyta</taxon>
        <taxon>Magnoliopsida</taxon>
        <taxon>eudicotyledons</taxon>
        <taxon>Gunneridae</taxon>
        <taxon>Pentapetalae</taxon>
        <taxon>rosids</taxon>
        <taxon>malvids</taxon>
        <taxon>Malvales</taxon>
        <taxon>Malvaceae</taxon>
        <taxon>Malvoideae</taxon>
        <taxon>Gossypium</taxon>
    </lineage>
</organism>
<comment type="caution">
    <text evidence="2">The sequence shown here is derived from an EMBL/GenBank/DDBJ whole genome shotgun (WGS) entry which is preliminary data.</text>
</comment>
<evidence type="ECO:0000313" key="2">
    <source>
        <dbReference type="EMBL" id="MBA0686089.1"/>
    </source>
</evidence>
<gene>
    <name evidence="2" type="ORF">Goari_013710</name>
</gene>